<accession>A0AC35UHC8</accession>
<organism evidence="1 2">
    <name type="scientific">Rhabditophanes sp. KR3021</name>
    <dbReference type="NCBI Taxonomy" id="114890"/>
    <lineage>
        <taxon>Eukaryota</taxon>
        <taxon>Metazoa</taxon>
        <taxon>Ecdysozoa</taxon>
        <taxon>Nematoda</taxon>
        <taxon>Chromadorea</taxon>
        <taxon>Rhabditida</taxon>
        <taxon>Tylenchina</taxon>
        <taxon>Panagrolaimomorpha</taxon>
        <taxon>Strongyloidoidea</taxon>
        <taxon>Alloionematidae</taxon>
        <taxon>Rhabditophanes</taxon>
    </lineage>
</organism>
<reference evidence="2" key="1">
    <citation type="submission" date="2016-11" db="UniProtKB">
        <authorList>
            <consortium name="WormBaseParasite"/>
        </authorList>
    </citation>
    <scope>IDENTIFICATION</scope>
    <source>
        <strain evidence="2">KR3021</strain>
    </source>
</reference>
<evidence type="ECO:0000313" key="2">
    <source>
        <dbReference type="WBParaSite" id="RSKR_0001143800.1"/>
    </source>
</evidence>
<proteinExistence type="predicted"/>
<name>A0AC35UHC8_9BILA</name>
<sequence length="274" mass="30997">MSPRRMSESSSNSSSPSRKRRVNEDSIKRCAKDEADFSDDDNFDGSTEALQERRQIHNNLERTRRLKIKQKFLALRDIVPLLDGEKSSRAMILKRATDYIKQLENKLKANDIEIDSLKRHNESLHGSIKLSATTEALSNLVTNNAVQNNNFSSVLQQPQMYKSNSVNNNLNMSLNNLSNLSSVYNFQNQSLAQVSQLPINLTMQPSTSSFVFPEVSQPKTVSDLEQIINWSKCNNNIYPNPNTTRTSFIHFPQNVITSTGIDLQSSVNSLVMQI</sequence>
<evidence type="ECO:0000313" key="1">
    <source>
        <dbReference type="Proteomes" id="UP000095286"/>
    </source>
</evidence>
<dbReference type="WBParaSite" id="RSKR_0001143800.1">
    <property type="protein sequence ID" value="RSKR_0001143800.1"/>
    <property type="gene ID" value="RSKR_0001143800"/>
</dbReference>
<protein>
    <submittedName>
        <fullName evidence="2">BHLH domain-containing protein</fullName>
    </submittedName>
</protein>
<dbReference type="Proteomes" id="UP000095286">
    <property type="component" value="Unplaced"/>
</dbReference>